<sequence length="163" mass="18314">MPDFILCVVIILLGLFILTVVGYTLHAGLFTDVTVQTGCPPIKKVTFAYKFKDGLYKNCGELFKEALCVGPELSCIGVFYDDPQKVCEPCRYAAGSILSEGENEVNEELLRRYKASGFNVFSLPQVTHVVTTSFPQKTFFSNLLRVRRVYPRLEHYIKVCSGL</sequence>
<comment type="caution">
    <text evidence="1">The sequence shown here is derived from an EMBL/GenBank/DDBJ whole genome shotgun (WGS) entry which is preliminary data.</text>
</comment>
<evidence type="ECO:0000313" key="1">
    <source>
        <dbReference type="EMBL" id="CAG5980298.1"/>
    </source>
</evidence>
<dbReference type="Proteomes" id="UP000677803">
    <property type="component" value="Unassembled WGS sequence"/>
</dbReference>
<dbReference type="OrthoDB" id="2140079at2759"/>
<dbReference type="GO" id="GO:0000421">
    <property type="term" value="C:autophagosome membrane"/>
    <property type="evidence" value="ECO:0007669"/>
    <property type="project" value="TreeGrafter"/>
</dbReference>
<dbReference type="GO" id="GO:0005789">
    <property type="term" value="C:endoplasmic reticulum membrane"/>
    <property type="evidence" value="ECO:0007669"/>
    <property type="project" value="TreeGrafter"/>
</dbReference>
<dbReference type="GO" id="GO:0005634">
    <property type="term" value="C:nucleus"/>
    <property type="evidence" value="ECO:0007669"/>
    <property type="project" value="TreeGrafter"/>
</dbReference>
<protein>
    <submittedName>
        <fullName evidence="1">(Atlantic silverside) hypothetical protein</fullName>
    </submittedName>
</protein>
<gene>
    <name evidence="1" type="ORF">MMEN_LOCUS16242</name>
</gene>
<keyword evidence="2" id="KW-1185">Reference proteome</keyword>
<reference evidence="1" key="1">
    <citation type="submission" date="2021-05" db="EMBL/GenBank/DDBJ databases">
        <authorList>
            <person name="Tigano A."/>
        </authorList>
    </citation>
    <scope>NUCLEOTIDE SEQUENCE</scope>
</reference>
<name>A0A8S4BP56_9TELE</name>
<dbReference type="GO" id="GO:0005657">
    <property type="term" value="C:replication fork"/>
    <property type="evidence" value="ECO:0007669"/>
    <property type="project" value="TreeGrafter"/>
</dbReference>
<evidence type="ECO:0000313" key="2">
    <source>
        <dbReference type="Proteomes" id="UP000677803"/>
    </source>
</evidence>
<dbReference type="GO" id="GO:0061709">
    <property type="term" value="P:reticulophagy"/>
    <property type="evidence" value="ECO:0007669"/>
    <property type="project" value="TreeGrafter"/>
</dbReference>
<organism evidence="1 2">
    <name type="scientific">Menidia menidia</name>
    <name type="common">Atlantic silverside</name>
    <dbReference type="NCBI Taxonomy" id="238744"/>
    <lineage>
        <taxon>Eukaryota</taxon>
        <taxon>Metazoa</taxon>
        <taxon>Chordata</taxon>
        <taxon>Craniata</taxon>
        <taxon>Vertebrata</taxon>
        <taxon>Euteleostomi</taxon>
        <taxon>Actinopterygii</taxon>
        <taxon>Neopterygii</taxon>
        <taxon>Teleostei</taxon>
        <taxon>Neoteleostei</taxon>
        <taxon>Acanthomorphata</taxon>
        <taxon>Ovalentaria</taxon>
        <taxon>Atherinomorphae</taxon>
        <taxon>Atheriniformes</taxon>
        <taxon>Atherinopsidae</taxon>
        <taxon>Menidiinae</taxon>
        <taxon>Menidia</taxon>
    </lineage>
</organism>
<dbReference type="AlphaFoldDB" id="A0A8S4BP56"/>
<proteinExistence type="predicted"/>
<dbReference type="EMBL" id="CAJRST010033334">
    <property type="protein sequence ID" value="CAG5980298.1"/>
    <property type="molecule type" value="Genomic_DNA"/>
</dbReference>
<dbReference type="GO" id="GO:0106300">
    <property type="term" value="P:protein-DNA covalent cross-linking repair"/>
    <property type="evidence" value="ECO:0007669"/>
    <property type="project" value="TreeGrafter"/>
</dbReference>
<dbReference type="PANTHER" id="PTHR15949">
    <property type="entry name" value="TESTIS-EXPRESSED PROTEIN 264"/>
    <property type="match status" value="1"/>
</dbReference>
<dbReference type="PANTHER" id="PTHR15949:SF3">
    <property type="entry name" value="TESTIS-EXPRESSED PROTEIN 264"/>
    <property type="match status" value="1"/>
</dbReference>
<accession>A0A8S4BP56</accession>